<dbReference type="InterPro" id="IPR051531">
    <property type="entry name" value="N-acetyltransferase"/>
</dbReference>
<evidence type="ECO:0000256" key="2">
    <source>
        <dbReference type="ARBA" id="ARBA00023315"/>
    </source>
</evidence>
<evidence type="ECO:0000259" key="4">
    <source>
        <dbReference type="PROSITE" id="PS51186"/>
    </source>
</evidence>
<dbReference type="Pfam" id="PF13302">
    <property type="entry name" value="Acetyltransf_3"/>
    <property type="match status" value="1"/>
</dbReference>
<dbReference type="Gene3D" id="3.40.630.30">
    <property type="match status" value="1"/>
</dbReference>
<dbReference type="InterPro" id="IPR000182">
    <property type="entry name" value="GNAT_dom"/>
</dbReference>
<evidence type="ECO:0000313" key="6">
    <source>
        <dbReference type="Proteomes" id="UP000766486"/>
    </source>
</evidence>
<reference evidence="5 6" key="1">
    <citation type="submission" date="2019-06" db="EMBL/GenBank/DDBJ databases">
        <authorList>
            <person name="Broberg M."/>
        </authorList>
    </citation>
    <scope>NUCLEOTIDE SEQUENCE [LARGE SCALE GENOMIC DNA]</scope>
</reference>
<dbReference type="PROSITE" id="PS51186">
    <property type="entry name" value="GNAT"/>
    <property type="match status" value="1"/>
</dbReference>
<organism evidence="5 6">
    <name type="scientific">Bionectria ochroleuca</name>
    <name type="common">Gliocladium roseum</name>
    <dbReference type="NCBI Taxonomy" id="29856"/>
    <lineage>
        <taxon>Eukaryota</taxon>
        <taxon>Fungi</taxon>
        <taxon>Dikarya</taxon>
        <taxon>Ascomycota</taxon>
        <taxon>Pezizomycotina</taxon>
        <taxon>Sordariomycetes</taxon>
        <taxon>Hypocreomycetidae</taxon>
        <taxon>Hypocreales</taxon>
        <taxon>Bionectriaceae</taxon>
        <taxon>Clonostachys</taxon>
    </lineage>
</organism>
<keyword evidence="6" id="KW-1185">Reference proteome</keyword>
<dbReference type="InterPro" id="IPR016181">
    <property type="entry name" value="Acyl_CoA_acyltransferase"/>
</dbReference>
<evidence type="ECO:0000313" key="5">
    <source>
        <dbReference type="EMBL" id="VUC19862.1"/>
    </source>
</evidence>
<protein>
    <recommendedName>
        <fullName evidence="4">N-acetyltransferase domain-containing protein</fullName>
    </recommendedName>
</protein>
<sequence length="217" mass="24114">MAIRALTSPSPPSAEPGTILLETERLLIRRYMLSDAPALAEIANDPEVSIFMSDRFPSPYTVEDAETFIKDLNPQHDPSSPPEYPTTSGVFLKVAPTEAHHTKAGDGLVLIGSLGVRPKPDVFYRTWDIGYFIGRVFWGKGYCTEAVSAWTRWMFETWPELLRIEAGRYSSNPRSGRVLEKSGFVLEGTKRSAVTKNGVVMDALLYGLLRSDVEKST</sequence>
<proteinExistence type="inferred from homology"/>
<gene>
    <name evidence="5" type="ORF">CLO192961_LOCUS4244</name>
</gene>
<feature type="domain" description="N-acetyltransferase" evidence="4">
    <location>
        <begin position="60"/>
        <end position="206"/>
    </location>
</feature>
<accession>A0ABY6TN35</accession>
<dbReference type="Proteomes" id="UP000766486">
    <property type="component" value="Unassembled WGS sequence"/>
</dbReference>
<dbReference type="PANTHER" id="PTHR43792:SF8">
    <property type="entry name" value="[RIBOSOMAL PROTEIN US5]-ALANINE N-ACETYLTRANSFERASE"/>
    <property type="match status" value="1"/>
</dbReference>
<dbReference type="SUPFAM" id="SSF55729">
    <property type="entry name" value="Acyl-CoA N-acyltransferases (Nat)"/>
    <property type="match status" value="1"/>
</dbReference>
<keyword evidence="2" id="KW-0012">Acyltransferase</keyword>
<name>A0ABY6TN35_BIOOC</name>
<evidence type="ECO:0000256" key="3">
    <source>
        <dbReference type="ARBA" id="ARBA00038502"/>
    </source>
</evidence>
<dbReference type="EMBL" id="CABFNS010000006">
    <property type="protein sequence ID" value="VUC19862.1"/>
    <property type="molecule type" value="Genomic_DNA"/>
</dbReference>
<comment type="caution">
    <text evidence="5">The sequence shown here is derived from an EMBL/GenBank/DDBJ whole genome shotgun (WGS) entry which is preliminary data.</text>
</comment>
<comment type="similarity">
    <text evidence="3">Belongs to the acetyltransferase family. RimJ subfamily.</text>
</comment>
<evidence type="ECO:0000256" key="1">
    <source>
        <dbReference type="ARBA" id="ARBA00022679"/>
    </source>
</evidence>
<dbReference type="PANTHER" id="PTHR43792">
    <property type="entry name" value="GNAT FAMILY, PUTATIVE (AFU_ORTHOLOGUE AFUA_3G00765)-RELATED-RELATED"/>
    <property type="match status" value="1"/>
</dbReference>
<keyword evidence="1" id="KW-0808">Transferase</keyword>